<keyword evidence="1" id="KW-0175">Coiled coil</keyword>
<evidence type="ECO:0000256" key="2">
    <source>
        <dbReference type="SAM" id="Phobius"/>
    </source>
</evidence>
<dbReference type="Pfam" id="PF13807">
    <property type="entry name" value="GNVR"/>
    <property type="match status" value="1"/>
</dbReference>
<comment type="caution">
    <text evidence="4">The sequence shown here is derived from an EMBL/GenBank/DDBJ whole genome shotgun (WGS) entry which is preliminary data.</text>
</comment>
<sequence length="549" mass="62195">MNNQIIEAIPHHPEADSFDFQKSLERLKQALFCHKLLIAGTTVLTIIMVIMYMSAFPASYQAEVVFFAESPTDGPREEFYRNWNVFRSNALADEGIMMTSSVIVSQVVDDMELGYDDVYHSFMGHVGYLWVESTIGKAYRKVKFSLFPTNQEYSLTPEEFERGKTIISFKDGIILQPVPDANVAALIARGPSPRIADIVNRMADIYITERQNRLIEEAEAAYLALEQEVDKAQDRLEDVEGRLETHYEENSMLLGYEKEKLQMNSWMELQGGIVETEAQLAYIEATLSELNRQLELEDENVVGSRVLVSNSARITLRNQIVQLQISLVQTKLRYSEDSPEVAEINRQIDAITELWNNEEEDEVAQSTEMVSAIYQSLESRKSVLMSELYGVRANLATKRQADSNMAETLRSLPRKINATQQLERERSMLSLTYTGLSDRLTTAAISLATIASAPAAMRIVDYAEYPERPYWPNKKLLLLTGLILGLIMGVLAAIIVDFIYGRVSRYHLSANSSNNAVYAVVSRDTKFMRQLYALPEQVEGTQRKLLGKL</sequence>
<keyword evidence="2" id="KW-1133">Transmembrane helix</keyword>
<name>A0A2A4X3M0_9GAMM</name>
<organism evidence="4 5">
    <name type="scientific">SAR86 cluster bacterium</name>
    <dbReference type="NCBI Taxonomy" id="2030880"/>
    <lineage>
        <taxon>Bacteria</taxon>
        <taxon>Pseudomonadati</taxon>
        <taxon>Pseudomonadota</taxon>
        <taxon>Gammaproteobacteria</taxon>
        <taxon>SAR86 cluster</taxon>
    </lineage>
</organism>
<feature type="transmembrane region" description="Helical" evidence="2">
    <location>
        <begin position="36"/>
        <end position="55"/>
    </location>
</feature>
<dbReference type="Proteomes" id="UP000218767">
    <property type="component" value="Unassembled WGS sequence"/>
</dbReference>
<feature type="transmembrane region" description="Helical" evidence="2">
    <location>
        <begin position="476"/>
        <end position="500"/>
    </location>
</feature>
<dbReference type="EMBL" id="NVUL01000051">
    <property type="protein sequence ID" value="PCI76881.1"/>
    <property type="molecule type" value="Genomic_DNA"/>
</dbReference>
<evidence type="ECO:0000256" key="1">
    <source>
        <dbReference type="SAM" id="Coils"/>
    </source>
</evidence>
<dbReference type="PANTHER" id="PTHR32309:SF31">
    <property type="entry name" value="CAPSULAR EXOPOLYSACCHARIDE FAMILY"/>
    <property type="match status" value="1"/>
</dbReference>
<reference evidence="5" key="1">
    <citation type="submission" date="2017-08" db="EMBL/GenBank/DDBJ databases">
        <title>A dynamic microbial community with high functional redundancy inhabits the cold, oxic subseafloor aquifer.</title>
        <authorList>
            <person name="Tully B.J."/>
            <person name="Wheat C.G."/>
            <person name="Glazer B.T."/>
            <person name="Huber J.A."/>
        </authorList>
    </citation>
    <scope>NUCLEOTIDE SEQUENCE [LARGE SCALE GENOMIC DNA]</scope>
</reference>
<gene>
    <name evidence="4" type="ORF">COB20_09360</name>
</gene>
<evidence type="ECO:0000313" key="5">
    <source>
        <dbReference type="Proteomes" id="UP000218767"/>
    </source>
</evidence>
<proteinExistence type="predicted"/>
<evidence type="ECO:0000259" key="3">
    <source>
        <dbReference type="Pfam" id="PF13807"/>
    </source>
</evidence>
<evidence type="ECO:0000313" key="4">
    <source>
        <dbReference type="EMBL" id="PCI76881.1"/>
    </source>
</evidence>
<keyword evidence="2" id="KW-0812">Transmembrane</keyword>
<feature type="coiled-coil region" evidence="1">
    <location>
        <begin position="208"/>
        <end position="249"/>
    </location>
</feature>
<feature type="domain" description="Tyrosine-protein kinase G-rich" evidence="3">
    <location>
        <begin position="421"/>
        <end position="495"/>
    </location>
</feature>
<dbReference type="InterPro" id="IPR032807">
    <property type="entry name" value="GNVR"/>
</dbReference>
<feature type="coiled-coil region" evidence="1">
    <location>
        <begin position="273"/>
        <end position="300"/>
    </location>
</feature>
<protein>
    <recommendedName>
        <fullName evidence="3">Tyrosine-protein kinase G-rich domain-containing protein</fullName>
    </recommendedName>
</protein>
<dbReference type="InterPro" id="IPR050445">
    <property type="entry name" value="Bact_polysacc_biosynth/exp"/>
</dbReference>
<dbReference type="AlphaFoldDB" id="A0A2A4X3M0"/>
<accession>A0A2A4X3M0</accession>
<keyword evidence="2" id="KW-0472">Membrane</keyword>
<dbReference type="PANTHER" id="PTHR32309">
    <property type="entry name" value="TYROSINE-PROTEIN KINASE"/>
    <property type="match status" value="1"/>
</dbReference>